<dbReference type="Gene3D" id="1.10.10.10">
    <property type="entry name" value="Winged helix-like DNA-binding domain superfamily/Winged helix DNA-binding domain"/>
    <property type="match status" value="1"/>
</dbReference>
<dbReference type="OrthoDB" id="195563at2157"/>
<evidence type="ECO:0000313" key="3">
    <source>
        <dbReference type="Proteomes" id="UP000198856"/>
    </source>
</evidence>
<feature type="region of interest" description="Disordered" evidence="1">
    <location>
        <begin position="1"/>
        <end position="24"/>
    </location>
</feature>
<proteinExistence type="predicted"/>
<dbReference type="Proteomes" id="UP000198856">
    <property type="component" value="Unassembled WGS sequence"/>
</dbReference>
<accession>A0A1G8ZB55</accession>
<keyword evidence="3" id="KW-1185">Reference proteome</keyword>
<dbReference type="EMBL" id="FNFC01000020">
    <property type="protein sequence ID" value="SDK12356.1"/>
    <property type="molecule type" value="Genomic_DNA"/>
</dbReference>
<protein>
    <recommendedName>
        <fullName evidence="4">MarR family protein</fullName>
    </recommendedName>
</protein>
<dbReference type="InterPro" id="IPR036390">
    <property type="entry name" value="WH_DNA-bd_sf"/>
</dbReference>
<dbReference type="SUPFAM" id="SSF46785">
    <property type="entry name" value="Winged helix' DNA-binding domain"/>
    <property type="match status" value="1"/>
</dbReference>
<dbReference type="InterPro" id="IPR036388">
    <property type="entry name" value="WH-like_DNA-bd_sf"/>
</dbReference>
<sequence length="132" mass="14464">MPISKDEFRSIDEDGPSLPDLAPDTTQGAVYRFLLEHADQAFRQREIVDAVDVPEGSVGPTLQRLKEHGLVEHRDRFWTIADAEHAAASAGIHGAATADDIDGGFSDDDVEAWMETAVDPIESETEQDDEES</sequence>
<name>A0A1G8ZB55_9EURY</name>
<evidence type="ECO:0000313" key="2">
    <source>
        <dbReference type="EMBL" id="SDK12356.1"/>
    </source>
</evidence>
<reference evidence="2 3" key="1">
    <citation type="submission" date="2016-10" db="EMBL/GenBank/DDBJ databases">
        <authorList>
            <person name="de Groot N.N."/>
        </authorList>
    </citation>
    <scope>NUCLEOTIDE SEQUENCE [LARGE SCALE GENOMIC DNA]</scope>
    <source>
        <strain evidence="2 3">IBRC-M10015</strain>
    </source>
</reference>
<evidence type="ECO:0008006" key="4">
    <source>
        <dbReference type="Google" id="ProtNLM"/>
    </source>
</evidence>
<feature type="compositionally biased region" description="Basic and acidic residues" evidence="1">
    <location>
        <begin position="1"/>
        <end position="12"/>
    </location>
</feature>
<dbReference type="RefSeq" id="WP_218120914.1">
    <property type="nucleotide sequence ID" value="NZ_FNFC01000020.1"/>
</dbReference>
<gene>
    <name evidence="2" type="ORF">SAMN05216226_12016</name>
</gene>
<dbReference type="STRING" id="890420.SAMN05216226_12016"/>
<evidence type="ECO:0000256" key="1">
    <source>
        <dbReference type="SAM" id="MobiDB-lite"/>
    </source>
</evidence>
<dbReference type="AlphaFoldDB" id="A0A1G8ZB55"/>
<organism evidence="2 3">
    <name type="scientific">Halovenus aranensis</name>
    <dbReference type="NCBI Taxonomy" id="890420"/>
    <lineage>
        <taxon>Archaea</taxon>
        <taxon>Methanobacteriati</taxon>
        <taxon>Methanobacteriota</taxon>
        <taxon>Stenosarchaea group</taxon>
        <taxon>Halobacteria</taxon>
        <taxon>Halobacteriales</taxon>
        <taxon>Haloarculaceae</taxon>
        <taxon>Halovenus</taxon>
    </lineage>
</organism>